<protein>
    <recommendedName>
        <fullName evidence="2">DUF7745 domain-containing protein</fullName>
    </recommendedName>
</protein>
<dbReference type="Pfam" id="PF24924">
    <property type="entry name" value="DUF7745"/>
    <property type="match status" value="1"/>
</dbReference>
<dbReference type="AlphaFoldDB" id="A0A371E3P1"/>
<keyword evidence="4" id="KW-1185">Reference proteome</keyword>
<evidence type="ECO:0000313" key="4">
    <source>
        <dbReference type="Proteomes" id="UP000257109"/>
    </source>
</evidence>
<organism evidence="3 4">
    <name type="scientific">Mucuna pruriens</name>
    <name type="common">Velvet bean</name>
    <name type="synonym">Dolichos pruriens</name>
    <dbReference type="NCBI Taxonomy" id="157652"/>
    <lineage>
        <taxon>Eukaryota</taxon>
        <taxon>Viridiplantae</taxon>
        <taxon>Streptophyta</taxon>
        <taxon>Embryophyta</taxon>
        <taxon>Tracheophyta</taxon>
        <taxon>Spermatophyta</taxon>
        <taxon>Magnoliopsida</taxon>
        <taxon>eudicotyledons</taxon>
        <taxon>Gunneridae</taxon>
        <taxon>Pentapetalae</taxon>
        <taxon>rosids</taxon>
        <taxon>fabids</taxon>
        <taxon>Fabales</taxon>
        <taxon>Fabaceae</taxon>
        <taxon>Papilionoideae</taxon>
        <taxon>50 kb inversion clade</taxon>
        <taxon>NPAAA clade</taxon>
        <taxon>indigoferoid/millettioid clade</taxon>
        <taxon>Phaseoleae</taxon>
        <taxon>Mucuna</taxon>
    </lineage>
</organism>
<dbReference type="Proteomes" id="UP000257109">
    <property type="component" value="Unassembled WGS sequence"/>
</dbReference>
<dbReference type="OrthoDB" id="1396996at2759"/>
<proteinExistence type="predicted"/>
<evidence type="ECO:0000256" key="1">
    <source>
        <dbReference type="SAM" id="MobiDB-lite"/>
    </source>
</evidence>
<reference evidence="3" key="1">
    <citation type="submission" date="2018-05" db="EMBL/GenBank/DDBJ databases">
        <title>Draft genome of Mucuna pruriens seed.</title>
        <authorList>
            <person name="Nnadi N.E."/>
            <person name="Vos R."/>
            <person name="Hasami M.H."/>
            <person name="Devisetty U.K."/>
            <person name="Aguiy J.C."/>
        </authorList>
    </citation>
    <scope>NUCLEOTIDE SEQUENCE [LARGE SCALE GENOMIC DNA]</scope>
    <source>
        <strain evidence="3">JCA_2017</strain>
    </source>
</reference>
<sequence>MAPTIEEYERLLGLSLTESPHYFHQAQPPSWTTIARLLRVSEAEMEPQMLHPLLYLWLIVHLFHCKSKTTCHIEDFKWSWIKAMTKEQWVRQLGEAFERMICWYPSWNEREQMITKCGGYPNVPLLGTQGAINYNLELASRQAGYPMDCKPTRESTIGRSGMPGLTSSEKGSHGELEVAGSPRVTKPGLNNESTW</sequence>
<feature type="non-terminal residue" evidence="3">
    <location>
        <position position="1"/>
    </location>
</feature>
<evidence type="ECO:0000313" key="3">
    <source>
        <dbReference type="EMBL" id="RDX60658.1"/>
    </source>
</evidence>
<feature type="domain" description="DUF7745" evidence="2">
    <location>
        <begin position="52"/>
        <end position="154"/>
    </location>
</feature>
<accession>A0A371E3P1</accession>
<feature type="region of interest" description="Disordered" evidence="1">
    <location>
        <begin position="152"/>
        <end position="195"/>
    </location>
</feature>
<dbReference type="PANTHER" id="PTHR48154:SF1">
    <property type="entry name" value="PROTEIN, PUTATIVE-RELATED"/>
    <property type="match status" value="1"/>
</dbReference>
<dbReference type="EMBL" id="QJKJ01016674">
    <property type="protein sequence ID" value="RDX60658.1"/>
    <property type="molecule type" value="Genomic_DNA"/>
</dbReference>
<name>A0A371E3P1_MUCPR</name>
<evidence type="ECO:0000259" key="2">
    <source>
        <dbReference type="Pfam" id="PF24924"/>
    </source>
</evidence>
<dbReference type="PANTHER" id="PTHR48154">
    <property type="entry name" value="PROTEIN, PUTATIVE-RELATED"/>
    <property type="match status" value="1"/>
</dbReference>
<comment type="caution">
    <text evidence="3">The sequence shown here is derived from an EMBL/GenBank/DDBJ whole genome shotgun (WGS) entry which is preliminary data.</text>
</comment>
<dbReference type="InterPro" id="IPR056647">
    <property type="entry name" value="DUF7745"/>
</dbReference>
<gene>
    <name evidence="3" type="ORF">CR513_61180</name>
</gene>